<protein>
    <recommendedName>
        <fullName evidence="3">Glycosyltransferase 2-like domain-containing protein</fullName>
    </recommendedName>
</protein>
<reference evidence="1 2" key="1">
    <citation type="journal article" date="2018" name="Arch. Microbiol.">
        <title>New insights into the metabolic potential of the phototrophic purple bacterium Rhodopila globiformis DSM 161(T) from its draft genome sequence and evidence for a vanadium-dependent nitrogenase.</title>
        <authorList>
            <person name="Imhoff J.F."/>
            <person name="Rahn T."/>
            <person name="Kunzel S."/>
            <person name="Neulinger S.C."/>
        </authorList>
    </citation>
    <scope>NUCLEOTIDE SEQUENCE [LARGE SCALE GENOMIC DNA]</scope>
    <source>
        <strain evidence="1 2">DSM 16996</strain>
    </source>
</reference>
<dbReference type="Proteomes" id="UP000239089">
    <property type="component" value="Unassembled WGS sequence"/>
</dbReference>
<dbReference type="AlphaFoldDB" id="A0A2S6NBY3"/>
<dbReference type="PANTHER" id="PTHR43685:SF2">
    <property type="entry name" value="GLYCOSYLTRANSFERASE 2-LIKE DOMAIN-CONTAINING PROTEIN"/>
    <property type="match status" value="1"/>
</dbReference>
<dbReference type="OrthoDB" id="6116224at2"/>
<dbReference type="InterPro" id="IPR029044">
    <property type="entry name" value="Nucleotide-diphossugar_trans"/>
</dbReference>
<keyword evidence="2" id="KW-1185">Reference proteome</keyword>
<dbReference type="EMBL" id="NHSJ01000043">
    <property type="protein sequence ID" value="PPQ32126.1"/>
    <property type="molecule type" value="Genomic_DNA"/>
</dbReference>
<dbReference type="PANTHER" id="PTHR43685">
    <property type="entry name" value="GLYCOSYLTRANSFERASE"/>
    <property type="match status" value="1"/>
</dbReference>
<dbReference type="SUPFAM" id="SSF53448">
    <property type="entry name" value="Nucleotide-diphospho-sugar transferases"/>
    <property type="match status" value="1"/>
</dbReference>
<gene>
    <name evidence="1" type="ORF">CCR94_06795</name>
</gene>
<proteinExistence type="predicted"/>
<organism evidence="1 2">
    <name type="scientific">Rhodoblastus sphagnicola</name>
    <dbReference type="NCBI Taxonomy" id="333368"/>
    <lineage>
        <taxon>Bacteria</taxon>
        <taxon>Pseudomonadati</taxon>
        <taxon>Pseudomonadota</taxon>
        <taxon>Alphaproteobacteria</taxon>
        <taxon>Hyphomicrobiales</taxon>
        <taxon>Rhodoblastaceae</taxon>
        <taxon>Rhodoblastus</taxon>
    </lineage>
</organism>
<dbReference type="InterPro" id="IPR050834">
    <property type="entry name" value="Glycosyltransf_2"/>
</dbReference>
<dbReference type="CDD" id="cd00761">
    <property type="entry name" value="Glyco_tranf_GTA_type"/>
    <property type="match status" value="1"/>
</dbReference>
<evidence type="ECO:0008006" key="3">
    <source>
        <dbReference type="Google" id="ProtNLM"/>
    </source>
</evidence>
<accession>A0A2S6NBY3</accession>
<dbReference type="Gene3D" id="3.90.550.10">
    <property type="entry name" value="Spore Coat Polysaccharide Biosynthesis Protein SpsA, Chain A"/>
    <property type="match status" value="1"/>
</dbReference>
<comment type="caution">
    <text evidence="1">The sequence shown here is derived from an EMBL/GenBank/DDBJ whole genome shotgun (WGS) entry which is preliminary data.</text>
</comment>
<dbReference type="Pfam" id="PF13641">
    <property type="entry name" value="Glyco_tranf_2_3"/>
    <property type="match status" value="1"/>
</dbReference>
<sequence>MDDSMCAQKPALAIIVCTFKRPDLLRATLKSIAAQQSMVCAERVQVYVVDNSDEGDARGIVAEQAATSPWPMTWLEAHPANISVARNAGVKAGQEEFVAFVDDDQILHPGWLDAVARLFSHKEGDAWLGCVHGVFETPERTTPAIRSLFGRELQEPFGYELFAFGSGKLPSVNPATNNSIFRRAALDSDAPFDPAYGKGGGEDYDLFCRLQRRGKRLFWAPDVVVSEFVPASRCDRGYLRRRFFAGGQVFAAAIAGSASRPGLARWLIRLKALVQGALLLAGGPKACFAGEARRADYLFRWAGVLGKLSFGEIYPLYQPKK</sequence>
<evidence type="ECO:0000313" key="2">
    <source>
        <dbReference type="Proteomes" id="UP000239089"/>
    </source>
</evidence>
<evidence type="ECO:0000313" key="1">
    <source>
        <dbReference type="EMBL" id="PPQ32126.1"/>
    </source>
</evidence>
<name>A0A2S6NBY3_9HYPH</name>